<feature type="domain" description="Protein kinase" evidence="1">
    <location>
        <begin position="1"/>
        <end position="126"/>
    </location>
</feature>
<dbReference type="GO" id="GO:0004672">
    <property type="term" value="F:protein kinase activity"/>
    <property type="evidence" value="ECO:0007669"/>
    <property type="project" value="InterPro"/>
</dbReference>
<dbReference type="InterPro" id="IPR011009">
    <property type="entry name" value="Kinase-like_dom_sf"/>
</dbReference>
<gene>
    <name evidence="2" type="ORF">M427DRAFT_35437</name>
</gene>
<dbReference type="SUPFAM" id="SSF56112">
    <property type="entry name" value="Protein kinase-like (PK-like)"/>
    <property type="match status" value="1"/>
</dbReference>
<sequence>MNVPGDKIVYILHQGIGCRNIVQADLKVENILVATNLVVKVIDFGHAKVVDPNKKASFQLVQYGTKDLSPPEMRCAFVEKKKDTRPIRFFGFEADISQNAILERGMSQQAELDQVKLDNTSLPACS</sequence>
<reference evidence="2 3" key="1">
    <citation type="journal article" date="2015" name="Genome Biol. Evol.">
        <title>Phylogenomic analyses indicate that early fungi evolved digesting cell walls of algal ancestors of land plants.</title>
        <authorList>
            <person name="Chang Y."/>
            <person name="Wang S."/>
            <person name="Sekimoto S."/>
            <person name="Aerts A.L."/>
            <person name="Choi C."/>
            <person name="Clum A."/>
            <person name="LaButti K.M."/>
            <person name="Lindquist E.A."/>
            <person name="Yee Ngan C."/>
            <person name="Ohm R.A."/>
            <person name="Salamov A.A."/>
            <person name="Grigoriev I.V."/>
            <person name="Spatafora J.W."/>
            <person name="Berbee M.L."/>
        </authorList>
    </citation>
    <scope>NUCLEOTIDE SEQUENCE [LARGE SCALE GENOMIC DNA]</scope>
    <source>
        <strain evidence="2 3">JEL478</strain>
    </source>
</reference>
<evidence type="ECO:0000313" key="2">
    <source>
        <dbReference type="EMBL" id="KXS11684.1"/>
    </source>
</evidence>
<dbReference type="Proteomes" id="UP000070544">
    <property type="component" value="Unassembled WGS sequence"/>
</dbReference>
<dbReference type="InterPro" id="IPR000719">
    <property type="entry name" value="Prot_kinase_dom"/>
</dbReference>
<accession>A0A139A4M3</accession>
<proteinExistence type="predicted"/>
<protein>
    <recommendedName>
        <fullName evidence="1">Protein kinase domain-containing protein</fullName>
    </recommendedName>
</protein>
<organism evidence="2 3">
    <name type="scientific">Gonapodya prolifera (strain JEL478)</name>
    <name type="common">Monoblepharis prolifera</name>
    <dbReference type="NCBI Taxonomy" id="1344416"/>
    <lineage>
        <taxon>Eukaryota</taxon>
        <taxon>Fungi</taxon>
        <taxon>Fungi incertae sedis</taxon>
        <taxon>Chytridiomycota</taxon>
        <taxon>Chytridiomycota incertae sedis</taxon>
        <taxon>Monoblepharidomycetes</taxon>
        <taxon>Monoblepharidales</taxon>
        <taxon>Gonapodyaceae</taxon>
        <taxon>Gonapodya</taxon>
    </lineage>
</organism>
<dbReference type="Gene3D" id="1.10.510.10">
    <property type="entry name" value="Transferase(Phosphotransferase) domain 1"/>
    <property type="match status" value="1"/>
</dbReference>
<dbReference type="EMBL" id="KQ965797">
    <property type="protein sequence ID" value="KXS11684.1"/>
    <property type="molecule type" value="Genomic_DNA"/>
</dbReference>
<name>A0A139A4M3_GONPJ</name>
<evidence type="ECO:0000313" key="3">
    <source>
        <dbReference type="Proteomes" id="UP000070544"/>
    </source>
</evidence>
<keyword evidence="3" id="KW-1185">Reference proteome</keyword>
<dbReference type="GO" id="GO:0005524">
    <property type="term" value="F:ATP binding"/>
    <property type="evidence" value="ECO:0007669"/>
    <property type="project" value="InterPro"/>
</dbReference>
<dbReference type="PROSITE" id="PS50011">
    <property type="entry name" value="PROTEIN_KINASE_DOM"/>
    <property type="match status" value="1"/>
</dbReference>
<evidence type="ECO:0000259" key="1">
    <source>
        <dbReference type="PROSITE" id="PS50011"/>
    </source>
</evidence>
<dbReference type="AlphaFoldDB" id="A0A139A4M3"/>
<dbReference type="Pfam" id="PF00069">
    <property type="entry name" value="Pkinase"/>
    <property type="match status" value="1"/>
</dbReference>